<dbReference type="SMART" id="SM00430">
    <property type="entry name" value="HOLI"/>
    <property type="match status" value="1"/>
</dbReference>
<keyword evidence="11 13" id="KW-0675">Receptor</keyword>
<dbReference type="Pfam" id="PF00105">
    <property type="entry name" value="zf-C4"/>
    <property type="match status" value="1"/>
</dbReference>
<dbReference type="Gene3D" id="1.10.565.10">
    <property type="entry name" value="Retinoid X Receptor"/>
    <property type="match status" value="1"/>
</dbReference>
<feature type="compositionally biased region" description="Low complexity" evidence="14">
    <location>
        <begin position="168"/>
        <end position="178"/>
    </location>
</feature>
<keyword evidence="8" id="KW-0446">Lipid-binding</keyword>
<accession>A0A4D6WJ38</accession>
<evidence type="ECO:0000256" key="3">
    <source>
        <dbReference type="ARBA" id="ARBA00022665"/>
    </source>
</evidence>
<evidence type="ECO:0000256" key="9">
    <source>
        <dbReference type="ARBA" id="ARBA00023125"/>
    </source>
</evidence>
<protein>
    <submittedName>
        <fullName evidence="17">Estrogen receptor</fullName>
    </submittedName>
</protein>
<evidence type="ECO:0000256" key="11">
    <source>
        <dbReference type="ARBA" id="ARBA00023170"/>
    </source>
</evidence>
<feature type="domain" description="Nuclear receptor" evidence="15">
    <location>
        <begin position="340"/>
        <end position="415"/>
    </location>
</feature>
<keyword evidence="6 13" id="KW-0862">Zinc</keyword>
<evidence type="ECO:0000256" key="12">
    <source>
        <dbReference type="ARBA" id="ARBA00023242"/>
    </source>
</evidence>
<dbReference type="InterPro" id="IPR001628">
    <property type="entry name" value="Znf_hrmn_rcpt"/>
</dbReference>
<evidence type="ECO:0000256" key="10">
    <source>
        <dbReference type="ARBA" id="ARBA00023163"/>
    </source>
</evidence>
<evidence type="ECO:0000256" key="7">
    <source>
        <dbReference type="ARBA" id="ARBA00023015"/>
    </source>
</evidence>
<dbReference type="PROSITE" id="PS51030">
    <property type="entry name" value="NUCLEAR_REC_DBD_2"/>
    <property type="match status" value="1"/>
</dbReference>
<evidence type="ECO:0000256" key="1">
    <source>
        <dbReference type="ARBA" id="ARBA00005413"/>
    </source>
</evidence>
<keyword evidence="9 13" id="KW-0238">DNA-binding</keyword>
<dbReference type="Pfam" id="PF00104">
    <property type="entry name" value="Hormone_recep"/>
    <property type="match status" value="1"/>
</dbReference>
<evidence type="ECO:0000256" key="6">
    <source>
        <dbReference type="ARBA" id="ARBA00022833"/>
    </source>
</evidence>
<dbReference type="InterPro" id="IPR001728">
    <property type="entry name" value="ThyrH_rcpt"/>
</dbReference>
<dbReference type="PANTHER" id="PTHR48092">
    <property type="entry name" value="KNIRPS-RELATED PROTEIN-RELATED"/>
    <property type="match status" value="1"/>
</dbReference>
<dbReference type="SMART" id="SM00399">
    <property type="entry name" value="ZnF_C4"/>
    <property type="match status" value="1"/>
</dbReference>
<evidence type="ECO:0000313" key="17">
    <source>
        <dbReference type="EMBL" id="QCI03097.1"/>
    </source>
</evidence>
<organism evidence="17">
    <name type="scientific">Eisenia fetida</name>
    <name type="common">Red wiggler worm</name>
    <dbReference type="NCBI Taxonomy" id="6396"/>
    <lineage>
        <taxon>Eukaryota</taxon>
        <taxon>Metazoa</taxon>
        <taxon>Spiralia</taxon>
        <taxon>Lophotrochozoa</taxon>
        <taxon>Annelida</taxon>
        <taxon>Clitellata</taxon>
        <taxon>Oligochaeta</taxon>
        <taxon>Crassiclitellata</taxon>
        <taxon>Lumbricina</taxon>
        <taxon>Lumbricidae</taxon>
        <taxon>Lumbricinae</taxon>
        <taxon>Eisenia</taxon>
    </lineage>
</organism>
<evidence type="ECO:0000259" key="15">
    <source>
        <dbReference type="PROSITE" id="PS51030"/>
    </source>
</evidence>
<dbReference type="GO" id="GO:0005634">
    <property type="term" value="C:nucleus"/>
    <property type="evidence" value="ECO:0007669"/>
    <property type="project" value="UniProtKB-SubCell"/>
</dbReference>
<dbReference type="GO" id="GO:0004879">
    <property type="term" value="F:nuclear receptor activity"/>
    <property type="evidence" value="ECO:0007669"/>
    <property type="project" value="InterPro"/>
</dbReference>
<dbReference type="GO" id="GO:0005496">
    <property type="term" value="F:steroid binding"/>
    <property type="evidence" value="ECO:0007669"/>
    <property type="project" value="UniProtKB-KW"/>
</dbReference>
<dbReference type="PROSITE" id="PS00031">
    <property type="entry name" value="NUCLEAR_REC_DBD_1"/>
    <property type="match status" value="1"/>
</dbReference>
<feature type="compositionally biased region" description="Basic and acidic residues" evidence="14">
    <location>
        <begin position="324"/>
        <end position="335"/>
    </location>
</feature>
<dbReference type="InterPro" id="IPR001723">
    <property type="entry name" value="Nuclear_hrmn_rcpt"/>
</dbReference>
<dbReference type="EMBL" id="MK550701">
    <property type="protein sequence ID" value="QCI03097.1"/>
    <property type="molecule type" value="mRNA"/>
</dbReference>
<keyword evidence="7 13" id="KW-0805">Transcription regulation</keyword>
<dbReference type="InterPro" id="IPR035500">
    <property type="entry name" value="NHR-like_dom_sf"/>
</dbReference>
<evidence type="ECO:0000256" key="8">
    <source>
        <dbReference type="ARBA" id="ARBA00023121"/>
    </source>
</evidence>
<reference evidence="17" key="1">
    <citation type="journal article" date="2019" name="Sci. Total Environ.">
        <title>Applying sunscreens on earthworms: Molecular response of Eisenia fetida after direct contact with an organic UV filter.</title>
        <authorList>
            <person name="Novo M."/>
            <person name="Muniz-Gonzalez A.B."/>
            <person name="Trigo D."/>
            <person name="Casquero S."/>
            <person name="Martinez Guitarte J.L."/>
        </authorList>
    </citation>
    <scope>NUCLEOTIDE SEQUENCE</scope>
</reference>
<feature type="region of interest" description="Disordered" evidence="14">
    <location>
        <begin position="125"/>
        <end position="206"/>
    </location>
</feature>
<dbReference type="Gene3D" id="3.30.50.10">
    <property type="entry name" value="Erythroid Transcription Factor GATA-1, subunit A"/>
    <property type="match status" value="1"/>
</dbReference>
<name>A0A4D6WJ38_EISFE</name>
<dbReference type="PRINTS" id="PR00047">
    <property type="entry name" value="STROIDFINGER"/>
</dbReference>
<keyword evidence="3" id="KW-0754">Steroid-binding</keyword>
<dbReference type="InterPro" id="IPR000536">
    <property type="entry name" value="Nucl_hrmn_rcpt_lig-bd"/>
</dbReference>
<evidence type="ECO:0000256" key="4">
    <source>
        <dbReference type="ARBA" id="ARBA00022723"/>
    </source>
</evidence>
<dbReference type="GO" id="GO:0043565">
    <property type="term" value="F:sequence-specific DNA binding"/>
    <property type="evidence" value="ECO:0007669"/>
    <property type="project" value="InterPro"/>
</dbReference>
<keyword evidence="5 13" id="KW-0863">Zinc-finger</keyword>
<dbReference type="InterPro" id="IPR050200">
    <property type="entry name" value="Nuclear_hormone_rcpt_NR3"/>
</dbReference>
<evidence type="ECO:0000259" key="16">
    <source>
        <dbReference type="PROSITE" id="PS51843"/>
    </source>
</evidence>
<comment type="subcellular location">
    <subcellularLocation>
        <location evidence="13">Nucleus</location>
    </subcellularLocation>
</comment>
<keyword evidence="12 13" id="KW-0539">Nucleus</keyword>
<dbReference type="SUPFAM" id="SSF48508">
    <property type="entry name" value="Nuclear receptor ligand-binding domain"/>
    <property type="match status" value="1"/>
</dbReference>
<feature type="region of interest" description="Disordered" evidence="14">
    <location>
        <begin position="1"/>
        <end position="40"/>
    </location>
</feature>
<feature type="region of interest" description="Disordered" evidence="14">
    <location>
        <begin position="278"/>
        <end position="335"/>
    </location>
</feature>
<evidence type="ECO:0000256" key="13">
    <source>
        <dbReference type="RuleBase" id="RU004334"/>
    </source>
</evidence>
<evidence type="ECO:0000256" key="5">
    <source>
        <dbReference type="ARBA" id="ARBA00022771"/>
    </source>
</evidence>
<proteinExistence type="evidence at transcript level"/>
<dbReference type="PRINTS" id="PR00398">
    <property type="entry name" value="STRDHORMONER"/>
</dbReference>
<keyword evidence="4 13" id="KW-0479">Metal-binding</keyword>
<dbReference type="InterPro" id="IPR013088">
    <property type="entry name" value="Znf_NHR/GATA"/>
</dbReference>
<dbReference type="AlphaFoldDB" id="A0A4D6WJ38"/>
<feature type="domain" description="NR LBD" evidence="16">
    <location>
        <begin position="481"/>
        <end position="714"/>
    </location>
</feature>
<evidence type="ECO:0000256" key="2">
    <source>
        <dbReference type="ARBA" id="ARBA00008092"/>
    </source>
</evidence>
<feature type="compositionally biased region" description="Basic and acidic residues" evidence="14">
    <location>
        <begin position="19"/>
        <end position="34"/>
    </location>
</feature>
<sequence length="745" mass="82937">MRLRETDSVVELPPRRQKNAIDKLRAHLERRQEGRPSSSTAYASLHKHLADIEETGNRYEAVHGTMFGELQEAKTTRSKTSFLSETEADVRGPSYSNFHSEKVTLIGNPEEPGQQKRCLSELSIRGSQRKQHHERLNDTDVSNHASEVTPITRAGRPYRPEAEPEPDSPSSHSLPDVSRISNPAVTNHSQSSRRPASIGTGFPSSEYLTKTDVAPVMMDTGSNGGGRALESCSPDQSTNYMNYSAENLPAIIATARLDDDCEFTSSFADTLKETITARDHHHPIDKSPNGSLRNRKSVVRSGSVGTGLSSSPEPPSSTFEDELVTDRKQDEDNAKPAESAIPCKICQDVANGFHYGVWSCEGCKAFFKRSITGSAKYVCPADNNCTINRLRKKSCQACRLRKCYEYGMSPGNCRGENGSKMRKRKLLEANRKEDMRNTVNGDDGRMNVASNQSLSCNVFLPAPAVLHNFHNQSTVAEPASGPVNILQHLLAVERPIRFADFVDVRTAMDAAESERIQLLTSITKLVSLQLMDVVTWSRSLPGFRNVNLNIRTHLLASSWSEILLLTNAFYSLQCTNAIAIAPNLHLTKERCEVIGMVALYNRLMAIVKSFQQLALTHNEMLLMQALLLVNADVTAPQLIPRLDELRVRLMRSWHESCAGGQGQGHVDYDRIPQLLMLLPHIRHCSLLFQRFLADFKRDSRIPFNGFLQEVTDGRYECDRVSVLELLIEEEAGLQGMHGQPINVSS</sequence>
<dbReference type="SUPFAM" id="SSF57716">
    <property type="entry name" value="Glucocorticoid receptor-like (DNA-binding domain)"/>
    <property type="match status" value="1"/>
</dbReference>
<comment type="similarity">
    <text evidence="1">Belongs to the nuclear hormone receptor family. NR3 subfamily.</text>
</comment>
<dbReference type="PROSITE" id="PS51843">
    <property type="entry name" value="NR_LBD"/>
    <property type="match status" value="1"/>
</dbReference>
<dbReference type="GO" id="GO:0008270">
    <property type="term" value="F:zinc ion binding"/>
    <property type="evidence" value="ECO:0007669"/>
    <property type="project" value="UniProtKB-KW"/>
</dbReference>
<dbReference type="SMR" id="A0A4D6WJ38"/>
<comment type="similarity">
    <text evidence="2">Belongs to the nuclear hormone receptor family. NR1 subfamily.</text>
</comment>
<evidence type="ECO:0000256" key="14">
    <source>
        <dbReference type="SAM" id="MobiDB-lite"/>
    </source>
</evidence>
<keyword evidence="10 13" id="KW-0804">Transcription</keyword>
<feature type="compositionally biased region" description="Polar residues" evidence="14">
    <location>
        <begin position="179"/>
        <end position="194"/>
    </location>
</feature>
<dbReference type="PRINTS" id="PR00546">
    <property type="entry name" value="THYROIDHORMR"/>
</dbReference>
<dbReference type="FunFam" id="3.30.50.10:FF:000139">
    <property type="entry name" value="Estrogen receptor beta a variant b"/>
    <property type="match status" value="1"/>
</dbReference>